<gene>
    <name evidence="3" type="ORF">MNQ99_18795</name>
</gene>
<name>A0ABY3WBP1_9MICC</name>
<dbReference type="SUPFAM" id="SSF51735">
    <property type="entry name" value="NAD(P)-binding Rossmann-fold domains"/>
    <property type="match status" value="1"/>
</dbReference>
<keyword evidence="2" id="KW-0560">Oxidoreductase</keyword>
<dbReference type="PRINTS" id="PR00081">
    <property type="entry name" value="GDHRDH"/>
</dbReference>
<geneLocation type="plasmid" evidence="3 4">
    <name>p1</name>
</geneLocation>
<dbReference type="CDD" id="cd05233">
    <property type="entry name" value="SDR_c"/>
    <property type="match status" value="1"/>
</dbReference>
<dbReference type="PROSITE" id="PS00061">
    <property type="entry name" value="ADH_SHORT"/>
    <property type="match status" value="1"/>
</dbReference>
<dbReference type="EMBL" id="CP093327">
    <property type="protein sequence ID" value="UNK47773.1"/>
    <property type="molecule type" value="Genomic_DNA"/>
</dbReference>
<keyword evidence="4" id="KW-1185">Reference proteome</keyword>
<evidence type="ECO:0000313" key="3">
    <source>
        <dbReference type="EMBL" id="UNK47773.1"/>
    </source>
</evidence>
<dbReference type="InterPro" id="IPR020904">
    <property type="entry name" value="Sc_DH/Rdtase_CS"/>
</dbReference>
<reference evidence="3 4" key="1">
    <citation type="submission" date="2022-03" db="EMBL/GenBank/DDBJ databases">
        <title>Isotopic signatures of nitrous oxide derived from detoxification processes.</title>
        <authorList>
            <person name="Behrendt U."/>
            <person name="Buchen C."/>
            <person name="Well R."/>
            <person name="Ulrich A."/>
            <person name="Rohe L."/>
            <person name="Kolb S."/>
            <person name="Schloter M."/>
            <person name="Horn M.A."/>
            <person name="Augustin J."/>
        </authorList>
    </citation>
    <scope>NUCLEOTIDE SEQUENCE [LARGE SCALE GENOMIC DNA]</scope>
    <source>
        <strain evidence="3 4">S4-C24</strain>
        <plasmid evidence="3 4">p1</plasmid>
    </source>
</reference>
<evidence type="ECO:0000313" key="4">
    <source>
        <dbReference type="Proteomes" id="UP000829069"/>
    </source>
</evidence>
<keyword evidence="3" id="KW-0614">Plasmid</keyword>
<comment type="similarity">
    <text evidence="1">Belongs to the short-chain dehydrogenases/reductases (SDR) family.</text>
</comment>
<evidence type="ECO:0000256" key="2">
    <source>
        <dbReference type="ARBA" id="ARBA00023002"/>
    </source>
</evidence>
<dbReference type="PANTHER" id="PTHR42760:SF133">
    <property type="entry name" value="3-OXOACYL-[ACYL-CARRIER-PROTEIN] REDUCTASE"/>
    <property type="match status" value="1"/>
</dbReference>
<accession>A0ABY3WBP1</accession>
<dbReference type="Gene3D" id="3.40.50.720">
    <property type="entry name" value="NAD(P)-binding Rossmann-like Domain"/>
    <property type="match status" value="1"/>
</dbReference>
<dbReference type="InterPro" id="IPR002347">
    <property type="entry name" value="SDR_fam"/>
</dbReference>
<dbReference type="RefSeq" id="WP_241915472.1">
    <property type="nucleotide sequence ID" value="NZ_CP093327.1"/>
</dbReference>
<dbReference type="PANTHER" id="PTHR42760">
    <property type="entry name" value="SHORT-CHAIN DEHYDROGENASES/REDUCTASES FAMILY MEMBER"/>
    <property type="match status" value="1"/>
</dbReference>
<sequence length="245" mass="25808">MENVNANRKVVVVTGGGSGIGRACVEKFLVAGDWDVVAADLQFPNGTSAPTGELQAHMDVSDPSMVDEVFATIVREVGPIHAVVHCAGIKGDRVSVGEYQLSRWQQIINVNLNGTFYAMRSALPHLADTRGSFVAMASTLGLISSRHTSAYTAAKHGVVGLVKSAALDYADSGVRVNAIAPAFIDTPFLQISTGVDDMQEVLDKHPLGRLGRPEEVAAMALFLSTENAAFTTGSVFSVDGGYTAQ</sequence>
<proteinExistence type="inferred from homology"/>
<organism evidence="3 4">
    <name type="scientific">Arthrobacter sulfonylureivorans</name>
    <dbReference type="NCBI Taxonomy" id="2486855"/>
    <lineage>
        <taxon>Bacteria</taxon>
        <taxon>Bacillati</taxon>
        <taxon>Actinomycetota</taxon>
        <taxon>Actinomycetes</taxon>
        <taxon>Micrococcales</taxon>
        <taxon>Micrococcaceae</taxon>
        <taxon>Arthrobacter</taxon>
    </lineage>
</organism>
<evidence type="ECO:0000256" key="1">
    <source>
        <dbReference type="ARBA" id="ARBA00006484"/>
    </source>
</evidence>
<dbReference type="Pfam" id="PF13561">
    <property type="entry name" value="adh_short_C2"/>
    <property type="match status" value="1"/>
</dbReference>
<protein>
    <submittedName>
        <fullName evidence="3">SDR family oxidoreductase</fullName>
    </submittedName>
</protein>
<dbReference type="Proteomes" id="UP000829069">
    <property type="component" value="Plasmid p1"/>
</dbReference>
<dbReference type="InterPro" id="IPR036291">
    <property type="entry name" value="NAD(P)-bd_dom_sf"/>
</dbReference>